<evidence type="ECO:0000256" key="1">
    <source>
        <dbReference type="ARBA" id="ARBA00004141"/>
    </source>
</evidence>
<feature type="transmembrane region" description="Helical" evidence="5">
    <location>
        <begin position="12"/>
        <end position="42"/>
    </location>
</feature>
<feature type="transmembrane region" description="Helical" evidence="5">
    <location>
        <begin position="138"/>
        <end position="158"/>
    </location>
</feature>
<protein>
    <recommendedName>
        <fullName evidence="8">Tetraspanin</fullName>
    </recommendedName>
</protein>
<feature type="transmembrane region" description="Helical" evidence="5">
    <location>
        <begin position="203"/>
        <end position="225"/>
    </location>
</feature>
<dbReference type="EMBL" id="OV121135">
    <property type="protein sequence ID" value="CAH0554951.1"/>
    <property type="molecule type" value="Genomic_DNA"/>
</dbReference>
<dbReference type="AlphaFoldDB" id="A0A9P0B3Q1"/>
<dbReference type="InterPro" id="IPR008952">
    <property type="entry name" value="Tetraspanin_EC2_sf"/>
</dbReference>
<keyword evidence="4 5" id="KW-0472">Membrane</keyword>
<dbReference type="GO" id="GO:0016020">
    <property type="term" value="C:membrane"/>
    <property type="evidence" value="ECO:0007669"/>
    <property type="project" value="UniProtKB-SubCell"/>
</dbReference>
<evidence type="ECO:0000256" key="4">
    <source>
        <dbReference type="ARBA" id="ARBA00023136"/>
    </source>
</evidence>
<reference evidence="6" key="1">
    <citation type="submission" date="2021-12" db="EMBL/GenBank/DDBJ databases">
        <authorList>
            <person name="King R."/>
        </authorList>
    </citation>
    <scope>NUCLEOTIDE SEQUENCE</scope>
</reference>
<dbReference type="OrthoDB" id="6628431at2759"/>
<comment type="subcellular location">
    <subcellularLocation>
        <location evidence="1">Membrane</location>
        <topology evidence="1">Multi-pass membrane protein</topology>
    </subcellularLocation>
</comment>
<evidence type="ECO:0000256" key="3">
    <source>
        <dbReference type="ARBA" id="ARBA00022989"/>
    </source>
</evidence>
<keyword evidence="7" id="KW-1185">Reference proteome</keyword>
<evidence type="ECO:0000313" key="7">
    <source>
        <dbReference type="Proteomes" id="UP001154078"/>
    </source>
</evidence>
<organism evidence="6 7">
    <name type="scientific">Brassicogethes aeneus</name>
    <name type="common">Rape pollen beetle</name>
    <name type="synonym">Meligethes aeneus</name>
    <dbReference type="NCBI Taxonomy" id="1431903"/>
    <lineage>
        <taxon>Eukaryota</taxon>
        <taxon>Metazoa</taxon>
        <taxon>Ecdysozoa</taxon>
        <taxon>Arthropoda</taxon>
        <taxon>Hexapoda</taxon>
        <taxon>Insecta</taxon>
        <taxon>Pterygota</taxon>
        <taxon>Neoptera</taxon>
        <taxon>Endopterygota</taxon>
        <taxon>Coleoptera</taxon>
        <taxon>Polyphaga</taxon>
        <taxon>Cucujiformia</taxon>
        <taxon>Nitidulidae</taxon>
        <taxon>Meligethinae</taxon>
        <taxon>Brassicogethes</taxon>
    </lineage>
</organism>
<dbReference type="SUPFAM" id="SSF48652">
    <property type="entry name" value="Tetraspanin"/>
    <property type="match status" value="1"/>
</dbReference>
<dbReference type="Pfam" id="PF00335">
    <property type="entry name" value="Tetraspanin"/>
    <property type="match status" value="1"/>
</dbReference>
<dbReference type="PANTHER" id="PTHR19282">
    <property type="entry name" value="TETRASPANIN"/>
    <property type="match status" value="1"/>
</dbReference>
<evidence type="ECO:0000256" key="2">
    <source>
        <dbReference type="ARBA" id="ARBA00022692"/>
    </source>
</evidence>
<name>A0A9P0B3Q1_BRAAE</name>
<feature type="transmembrane region" description="Helical" evidence="5">
    <location>
        <begin position="170"/>
        <end position="196"/>
    </location>
</feature>
<gene>
    <name evidence="6" type="ORF">MELIAE_LOCUS6409</name>
</gene>
<dbReference type="Proteomes" id="UP001154078">
    <property type="component" value="Chromosome 4"/>
</dbReference>
<keyword evidence="3 5" id="KW-1133">Transmembrane helix</keyword>
<accession>A0A9P0B3Q1</accession>
<evidence type="ECO:0008006" key="8">
    <source>
        <dbReference type="Google" id="ProtNLM"/>
    </source>
</evidence>
<feature type="transmembrane region" description="Helical" evidence="5">
    <location>
        <begin position="328"/>
        <end position="353"/>
    </location>
</feature>
<dbReference type="Gene3D" id="1.10.1450.10">
    <property type="entry name" value="Tetraspanin"/>
    <property type="match status" value="1"/>
</dbReference>
<evidence type="ECO:0000313" key="6">
    <source>
        <dbReference type="EMBL" id="CAH0554951.1"/>
    </source>
</evidence>
<sequence>MKFKLNENVLRVTLLFFCVIFGFITSLSFIIFLELSISIISFKNMSEPKHRHIKSVMDQQMKNATQQLEEFEQHYGCCGIYGTESKCSTYSVAVVIDIENPNSPTYTTLIPDYVEGCYSVAIRVITTISRRTCTYSTVFIILQALGIAIIIIGILALYDLNVVTFLFDSVVYSSTITLIGTLLCLVAICGIIAVLVPSRVFMYLYAIFILLFAVTSIVLCIAAFVQKGLYWEYTVYERRALKAYFEEYKQTGYLVKCRTTGMCEHIVDVIQFRWKCCGLDDLNFWTDDNSTLIPASCCMPENAHPCLKKDIFKEACGPKGFTKFHQDLFLFEVSFLLLFLLYLIIFIIMVYLVRTQQEEYYLQIPRNNIMVW</sequence>
<evidence type="ECO:0000256" key="5">
    <source>
        <dbReference type="SAM" id="Phobius"/>
    </source>
</evidence>
<keyword evidence="2 5" id="KW-0812">Transmembrane</keyword>
<dbReference type="InterPro" id="IPR018499">
    <property type="entry name" value="Tetraspanin/Peripherin"/>
</dbReference>
<proteinExistence type="predicted"/>